<organism evidence="1">
    <name type="scientific">Salmonella typhimurium</name>
    <dbReference type="NCBI Taxonomy" id="90371"/>
    <lineage>
        <taxon>Bacteria</taxon>
        <taxon>Pseudomonadati</taxon>
        <taxon>Pseudomonadota</taxon>
        <taxon>Gammaproteobacteria</taxon>
        <taxon>Enterobacterales</taxon>
        <taxon>Enterobacteriaceae</taxon>
        <taxon>Salmonella</taxon>
    </lineage>
</organism>
<proteinExistence type="predicted"/>
<keyword evidence="1" id="KW-0614">Plasmid</keyword>
<reference evidence="1" key="1">
    <citation type="submission" date="2014-09" db="EMBL/GenBank/DDBJ databases">
        <title>Complete sequence of a oqxAB-harboring IncHI2 plasmid from a Salmonella Typhimurium strain.</title>
        <authorList>
            <person name="Li L.Jr."/>
            <person name="Sun J."/>
            <person name="Deng H."/>
            <person name="Liu Y."/>
        </authorList>
    </citation>
    <scope>NUCLEOTIDE SEQUENCE</scope>
    <source>
        <strain evidence="1">GDS147</strain>
        <plasmid evidence="1">pHXY0908</plasmid>
    </source>
</reference>
<geneLocation type="plasmid" evidence="1">
    <name>pHXY0908</name>
</geneLocation>
<evidence type="ECO:0000313" key="1">
    <source>
        <dbReference type="EMBL" id="AKG90094.1"/>
    </source>
</evidence>
<name>A0A0H3VVH4_SALTM</name>
<sequence length="37" mass="4102">MFHLSLFVPPAANISVIHPEVSPAIDRSEAAWMKLPE</sequence>
<dbReference type="AlphaFoldDB" id="A0A0H3VVH4"/>
<dbReference type="EMBL" id="KM877269">
    <property type="protein sequence ID" value="AKG90094.1"/>
    <property type="molecule type" value="Genomic_DNA"/>
</dbReference>
<accession>A0A0H3VVH4</accession>
<protein>
    <submittedName>
        <fullName evidence="1">Uncharacterized protein</fullName>
    </submittedName>
</protein>